<accession>A0A1H4GPJ6</accession>
<proteinExistence type="predicted"/>
<dbReference type="AlphaFoldDB" id="A0A1H4GPJ6"/>
<feature type="region of interest" description="Disordered" evidence="1">
    <location>
        <begin position="15"/>
        <end position="40"/>
    </location>
</feature>
<evidence type="ECO:0000256" key="1">
    <source>
        <dbReference type="SAM" id="MobiDB-lite"/>
    </source>
</evidence>
<dbReference type="STRING" id="425514.SAMN05443550_110184"/>
<reference evidence="2 3" key="1">
    <citation type="submission" date="2016-10" db="EMBL/GenBank/DDBJ databases">
        <authorList>
            <person name="de Groot N.N."/>
        </authorList>
    </citation>
    <scope>NUCLEOTIDE SEQUENCE [LARGE SCALE GENOMIC DNA]</scope>
    <source>
        <strain evidence="2 3">DSM 19033</strain>
    </source>
</reference>
<name>A0A1H4GPJ6_9SPHI</name>
<evidence type="ECO:0000313" key="2">
    <source>
        <dbReference type="EMBL" id="SEB10542.1"/>
    </source>
</evidence>
<sequence length="40" mass="4477">MKKDNRKQQMLVKFGHKSGKSLSGLGPEPDTSIHLGSYYL</sequence>
<dbReference type="Proteomes" id="UP000198850">
    <property type="component" value="Unassembled WGS sequence"/>
</dbReference>
<dbReference type="EMBL" id="FNRA01000010">
    <property type="protein sequence ID" value="SEB10542.1"/>
    <property type="molecule type" value="Genomic_DNA"/>
</dbReference>
<keyword evidence="3" id="KW-1185">Reference proteome</keyword>
<protein>
    <submittedName>
        <fullName evidence="2">Uncharacterized protein</fullName>
    </submittedName>
</protein>
<gene>
    <name evidence="2" type="ORF">SAMN05443550_110184</name>
</gene>
<organism evidence="2 3">
    <name type="scientific">Pedobacter hartonius</name>
    <dbReference type="NCBI Taxonomy" id="425514"/>
    <lineage>
        <taxon>Bacteria</taxon>
        <taxon>Pseudomonadati</taxon>
        <taxon>Bacteroidota</taxon>
        <taxon>Sphingobacteriia</taxon>
        <taxon>Sphingobacteriales</taxon>
        <taxon>Sphingobacteriaceae</taxon>
        <taxon>Pedobacter</taxon>
    </lineage>
</organism>
<evidence type="ECO:0000313" key="3">
    <source>
        <dbReference type="Proteomes" id="UP000198850"/>
    </source>
</evidence>